<dbReference type="RefSeq" id="WP_140170888.1">
    <property type="nucleotide sequence ID" value="NZ_CAHPQZ010000009.1"/>
</dbReference>
<gene>
    <name evidence="2" type="ORF">KOF27_14230</name>
</gene>
<name>A0AAJ4NH71_PRORE</name>
<protein>
    <submittedName>
        <fullName evidence="2">DUF4123 domain-containing protein</fullName>
    </submittedName>
</protein>
<dbReference type="EMBL" id="CP076405">
    <property type="protein sequence ID" value="QWQ19770.1"/>
    <property type="molecule type" value="Genomic_DNA"/>
</dbReference>
<organism evidence="2 3">
    <name type="scientific">Providencia rettgeri</name>
    <dbReference type="NCBI Taxonomy" id="587"/>
    <lineage>
        <taxon>Bacteria</taxon>
        <taxon>Pseudomonadati</taxon>
        <taxon>Pseudomonadota</taxon>
        <taxon>Gammaproteobacteria</taxon>
        <taxon>Enterobacterales</taxon>
        <taxon>Morganellaceae</taxon>
        <taxon>Providencia</taxon>
    </lineage>
</organism>
<accession>A0AAJ4NH71</accession>
<dbReference type="AlphaFoldDB" id="A0AAJ4NH71"/>
<dbReference type="InterPro" id="IPR025391">
    <property type="entry name" value="DUF4123"/>
</dbReference>
<proteinExistence type="predicted"/>
<reference evidence="2" key="1">
    <citation type="submission" date="2021-06" db="EMBL/GenBank/DDBJ databases">
        <title>Emergence of genetically related NDM-1-producing Providencia rettgeri strains in Argentina.</title>
        <authorList>
            <person name="Pasteran F."/>
            <person name="Meo A."/>
            <person name="Gomez S."/>
            <person name="Derdoy L."/>
            <person name="Albronoz E."/>
            <person name="Faccone D."/>
            <person name="Guerriero L."/>
            <person name="Archuby D."/>
            <person name="Tarzia A."/>
            <person name="Lopez M."/>
            <person name="Corso A."/>
        </authorList>
    </citation>
    <scope>NUCLEOTIDE SEQUENCE</scope>
    <source>
        <strain evidence="2">PreM15628</strain>
    </source>
</reference>
<evidence type="ECO:0000259" key="1">
    <source>
        <dbReference type="Pfam" id="PF13503"/>
    </source>
</evidence>
<evidence type="ECO:0000313" key="3">
    <source>
        <dbReference type="Proteomes" id="UP000682358"/>
    </source>
</evidence>
<dbReference type="Pfam" id="PF13503">
    <property type="entry name" value="DUF4123"/>
    <property type="match status" value="1"/>
</dbReference>
<feature type="domain" description="DUF4123" evidence="1">
    <location>
        <begin position="7"/>
        <end position="121"/>
    </location>
</feature>
<evidence type="ECO:0000313" key="2">
    <source>
        <dbReference type="EMBL" id="QWQ19770.1"/>
    </source>
</evidence>
<sequence length="315" mass="37376">MVKPETCYAIIDAASEPDVFNLFAEHEPPASCLYSEPIQPEIVSLAPYLVEVTEEVQRWLSTRETPWGIYVYTHATMRELRQHLRKYLMVMIPGQEKPVFWRFYDPRNVWDVLGTFDNWRLHVFLGPITQLKTLLWGEETASRFERERRGFPDNAKLGGKLMRFTDAEMKLLSQQKIALLTAKMALFFVRATEKYQTQKEHETIESLILQTICNPKIRSLKYFTSDLCHEKTWAFYFEYAKRIVDICYDHDINHEKSISLFCYLLVYYEIYDVDSLPSEWRVILSIPDAMDFYKIEKLSMMLINTIPDFYRQYSA</sequence>
<dbReference type="Proteomes" id="UP000682358">
    <property type="component" value="Chromosome"/>
</dbReference>